<evidence type="ECO:0000313" key="2">
    <source>
        <dbReference type="Proteomes" id="UP001642484"/>
    </source>
</evidence>
<reference evidence="1 2" key="1">
    <citation type="submission" date="2024-02" db="EMBL/GenBank/DDBJ databases">
        <authorList>
            <person name="Chen Y."/>
            <person name="Shah S."/>
            <person name="Dougan E. K."/>
            <person name="Thang M."/>
            <person name="Chan C."/>
        </authorList>
    </citation>
    <scope>NUCLEOTIDE SEQUENCE [LARGE SCALE GENOMIC DNA]</scope>
</reference>
<gene>
    <name evidence="1" type="ORF">CCMP2556_LOCUS26701</name>
</gene>
<feature type="non-terminal residue" evidence="1">
    <location>
        <position position="56"/>
    </location>
</feature>
<organism evidence="1 2">
    <name type="scientific">Durusdinium trenchii</name>
    <dbReference type="NCBI Taxonomy" id="1381693"/>
    <lineage>
        <taxon>Eukaryota</taxon>
        <taxon>Sar</taxon>
        <taxon>Alveolata</taxon>
        <taxon>Dinophyceae</taxon>
        <taxon>Suessiales</taxon>
        <taxon>Symbiodiniaceae</taxon>
        <taxon>Durusdinium</taxon>
    </lineage>
</organism>
<dbReference type="Proteomes" id="UP001642484">
    <property type="component" value="Unassembled WGS sequence"/>
</dbReference>
<name>A0ABP0MPN6_9DINO</name>
<evidence type="ECO:0000313" key="1">
    <source>
        <dbReference type="EMBL" id="CAK9053073.1"/>
    </source>
</evidence>
<keyword evidence="2" id="KW-1185">Reference proteome</keyword>
<sequence length="56" mass="6045">PKKVQVDFVYGDGTISPLQAAIQGNCAEAPICRGNEIELDKCLANAKKHNCLDLCK</sequence>
<feature type="non-terminal residue" evidence="1">
    <location>
        <position position="1"/>
    </location>
</feature>
<comment type="caution">
    <text evidence="1">The sequence shown here is derived from an EMBL/GenBank/DDBJ whole genome shotgun (WGS) entry which is preliminary data.</text>
</comment>
<dbReference type="EMBL" id="CAXAMN010018780">
    <property type="protein sequence ID" value="CAK9053073.1"/>
    <property type="molecule type" value="Genomic_DNA"/>
</dbReference>
<protein>
    <submittedName>
        <fullName evidence="1">Uncharacterized protein</fullName>
    </submittedName>
</protein>
<accession>A0ABP0MPN6</accession>
<proteinExistence type="predicted"/>